<dbReference type="EMBL" id="AGSI01000003">
    <property type="protein sequence ID" value="EIE25904.1"/>
    <property type="molecule type" value="Genomic_DNA"/>
</dbReference>
<feature type="region of interest" description="Disordered" evidence="1">
    <location>
        <begin position="1"/>
        <end position="95"/>
    </location>
</feature>
<comment type="caution">
    <text evidence="2">The sequence shown here is derived from an EMBL/GenBank/DDBJ whole genome shotgun (WGS) entry which is preliminary data.</text>
</comment>
<dbReference type="RefSeq" id="XP_005650448.1">
    <property type="nucleotide sequence ID" value="XM_005650391.1"/>
</dbReference>
<evidence type="ECO:0000313" key="3">
    <source>
        <dbReference type="Proteomes" id="UP000007264"/>
    </source>
</evidence>
<dbReference type="STRING" id="574566.I0Z5I5"/>
<keyword evidence="3" id="KW-1185">Reference proteome</keyword>
<feature type="compositionally biased region" description="Low complexity" evidence="1">
    <location>
        <begin position="61"/>
        <end position="72"/>
    </location>
</feature>
<reference evidence="2 3" key="1">
    <citation type="journal article" date="2012" name="Genome Biol.">
        <title>The genome of the polar eukaryotic microalga coccomyxa subellipsoidea reveals traits of cold adaptation.</title>
        <authorList>
            <person name="Blanc G."/>
            <person name="Agarkova I."/>
            <person name="Grimwood J."/>
            <person name="Kuo A."/>
            <person name="Brueggeman A."/>
            <person name="Dunigan D."/>
            <person name="Gurnon J."/>
            <person name="Ladunga I."/>
            <person name="Lindquist E."/>
            <person name="Lucas S."/>
            <person name="Pangilinan J."/>
            <person name="Proschold T."/>
            <person name="Salamov A."/>
            <person name="Schmutz J."/>
            <person name="Weeks D."/>
            <person name="Yamada T."/>
            <person name="Claverie J.M."/>
            <person name="Grigoriev I."/>
            <person name="Van Etten J."/>
            <person name="Lomsadze A."/>
            <person name="Borodovsky M."/>
        </authorList>
    </citation>
    <scope>NUCLEOTIDE SEQUENCE [LARGE SCALE GENOMIC DNA]</scope>
    <source>
        <strain evidence="2 3">C-169</strain>
    </source>
</reference>
<protein>
    <submittedName>
        <fullName evidence="2">Uncharacterized protein</fullName>
    </submittedName>
</protein>
<feature type="compositionally biased region" description="Basic and acidic residues" evidence="1">
    <location>
        <begin position="1"/>
        <end position="17"/>
    </location>
</feature>
<dbReference type="GeneID" id="17043908"/>
<feature type="compositionally biased region" description="Basic and acidic residues" evidence="1">
    <location>
        <begin position="244"/>
        <end position="257"/>
    </location>
</feature>
<name>I0Z5I5_COCSC</name>
<sequence>MAHPVDRLRSKYEDFQHRMARRQARKAVEGDVATAAEDENGHPARAALNTLKAARPRGPRARQAAATAQAAGGISRPKRKGLFAAASDSENRPSGGLDIFVDEAFRPGGSSAEAVPEAAHTGETGWKQLGTFEQTRKENMQQPGRWAGAKLKQKQSLMVEPAPSLEIHVDEELAQQPLRRRAKPDIAAGPSLRLRLDAPDLEEHLQHDPLRLHKGQPLASEAIHEPIAASRERAVAEGPAPKRKREERFAWDAEKLEGPSGIELSFEEVRARDYLQHSKAAAQATQRSPASDAMDISSPVQSPAARAAPEPDLHATPSPDAAHRSPAAMAGCSEPDAGAAAQQPAVGERLKAVRTQLAAAAEECDAVRLGRANSSASPASDGSSQPRTQPSSPAFERSLSGSPLTAVQEELPSDLAAAAEVHQPTVDAAMDVTIATQAAFAAVNNMFAETMALPRQRQPSASAPFSAAGDQHGLQGSTGAVQAELQMHGEATAAAQRSGADITIATRSAFDAVNSMFHGALPHDAPWPSQIGNSLPRRGAGRVSSGGALPAKLIAGRHQPSARRSSFRRSVAPEPTVTMGTQAAFDTLNSMFASQLPHESAGAAAQHAEPVSHGDELTGRGLQAAPAEPALGEAGLDFRVYEDTQVFGRKPQTDASGELAIYEDTQFMRAASALTARSLAEREGSDFSAAAAPPQESPTGFQLYEDTQFMKENGQGGPGDSLQLYEDTQFIGSAACRAGPGAAPQPAAQQSAGLGIYEETEFRTVGGAQREDSPRHAGSGVLEVYEDTALLQGLQADARLPRQDVTAFMTENVAPPARHQADQDTGDLLADADVLDVLADQENLGTAERILPARDLGDPAAAACVLQDLSLQRTAALGVQIDEDVDALQRLHLAGTQEPEGFDVFDCADAREGESGKLGSGASSSSAHLS</sequence>
<evidence type="ECO:0000256" key="1">
    <source>
        <dbReference type="SAM" id="MobiDB-lite"/>
    </source>
</evidence>
<feature type="region of interest" description="Disordered" evidence="1">
    <location>
        <begin position="226"/>
        <end position="263"/>
    </location>
</feature>
<dbReference type="AlphaFoldDB" id="I0Z5I5"/>
<dbReference type="KEGG" id="csl:COCSUDRAFT_40139"/>
<dbReference type="Proteomes" id="UP000007264">
    <property type="component" value="Unassembled WGS sequence"/>
</dbReference>
<evidence type="ECO:0000313" key="2">
    <source>
        <dbReference type="EMBL" id="EIE25904.1"/>
    </source>
</evidence>
<feature type="compositionally biased region" description="Low complexity" evidence="1">
    <location>
        <begin position="372"/>
        <end position="384"/>
    </location>
</feature>
<proteinExistence type="predicted"/>
<feature type="region of interest" description="Disordered" evidence="1">
    <location>
        <begin position="371"/>
        <end position="404"/>
    </location>
</feature>
<dbReference type="OrthoDB" id="511701at2759"/>
<gene>
    <name evidence="2" type="ORF">COCSUDRAFT_40139</name>
</gene>
<organism evidence="2 3">
    <name type="scientific">Coccomyxa subellipsoidea (strain C-169)</name>
    <name type="common">Green microalga</name>
    <dbReference type="NCBI Taxonomy" id="574566"/>
    <lineage>
        <taxon>Eukaryota</taxon>
        <taxon>Viridiplantae</taxon>
        <taxon>Chlorophyta</taxon>
        <taxon>core chlorophytes</taxon>
        <taxon>Trebouxiophyceae</taxon>
        <taxon>Trebouxiophyceae incertae sedis</taxon>
        <taxon>Coccomyxaceae</taxon>
        <taxon>Coccomyxa</taxon>
        <taxon>Coccomyxa subellipsoidea</taxon>
    </lineage>
</organism>
<accession>I0Z5I5</accession>
<feature type="region of interest" description="Disordered" evidence="1">
    <location>
        <begin position="597"/>
        <end position="618"/>
    </location>
</feature>
<feature type="region of interest" description="Disordered" evidence="1">
    <location>
        <begin position="276"/>
        <end position="345"/>
    </location>
</feature>